<dbReference type="EC" id="2.7.8.12" evidence="7"/>
<evidence type="ECO:0000313" key="8">
    <source>
        <dbReference type="Proteomes" id="UP000711614"/>
    </source>
</evidence>
<dbReference type="InterPro" id="IPR043149">
    <property type="entry name" value="TagF_N"/>
</dbReference>
<dbReference type="Gene3D" id="3.40.50.12580">
    <property type="match status" value="1"/>
</dbReference>
<evidence type="ECO:0000256" key="2">
    <source>
        <dbReference type="ARBA" id="ARBA00010488"/>
    </source>
</evidence>
<name>A0ABS4YZ32_9MICC</name>
<keyword evidence="8" id="KW-1185">Reference proteome</keyword>
<evidence type="ECO:0000256" key="6">
    <source>
        <dbReference type="ARBA" id="ARBA00023136"/>
    </source>
</evidence>
<dbReference type="EMBL" id="JAGIOI010000001">
    <property type="protein sequence ID" value="MBP2414054.1"/>
    <property type="molecule type" value="Genomic_DNA"/>
</dbReference>
<dbReference type="SUPFAM" id="SSF53756">
    <property type="entry name" value="UDP-Glycosyltransferase/glycogen phosphorylase"/>
    <property type="match status" value="1"/>
</dbReference>
<dbReference type="PANTHER" id="PTHR37316">
    <property type="entry name" value="TEICHOIC ACID GLYCEROL-PHOSPHATE PRIMASE"/>
    <property type="match status" value="1"/>
</dbReference>
<evidence type="ECO:0000256" key="1">
    <source>
        <dbReference type="ARBA" id="ARBA00004202"/>
    </source>
</evidence>
<keyword evidence="6" id="KW-0472">Membrane</keyword>
<keyword evidence="5" id="KW-0777">Teichoic acid biosynthesis</keyword>
<comment type="similarity">
    <text evidence="2">Belongs to the CDP-glycerol glycerophosphotransferase family.</text>
</comment>
<dbReference type="InterPro" id="IPR007554">
    <property type="entry name" value="Glycerophosphate_synth"/>
</dbReference>
<sequence>MKQSLRSTALPVWRMLPAARRTKIRKALGATGKALSAAASLNGRVKIQQPKIAVIVIATDPESTAETIRNVLSQQLHAIEVVVSHPVHVDGVPWVRSPDSPTDRRVSWLSSRGGNELGDVGDCLAGSTAPSVLVLRGGEQLQTAFLRTVIGELGRSNAQFLVGTVRGSKGASAAFGETAAKDDAAVNVEGLPQVFLDRAVGNKLFSRRFLAELTELAGDNPEIRTADLPDLAYGLAKSFELTSIPALRRAVPDNLRTLGRAVLCDPEFMNAVVASTEAVSKILKPALSGAVYSTWLTRQLGTNFFPFYEVVPRVDGAYWESLQRSVTGLAASGEIVWPEIRLHQRLLLANMLKGHRSDVETISISRSDYASSYVVKEADGALRAEPEYLKRIQAPEPMELLEFNPVDQVSVARLTHFSWLHDGTLEIQGHAYVKGLDPVAGMSQLNATLVDGEGAAVQSLAALPVTDHTIDWTANDNWTSYAASGFKLSINPAELFEAAKDDSSNRWNLVLALTVFGREFDQLETTRDMRGSGGFVPVGPMSNGTRMAIEFSPDTGLSVLRVAPRVQAASASFDHDMFLSLELHTSDPALAGTTSRLLAVSTTGRRTHAKEFSFSAEGSASVRLQLPKGPQGHRKYDASSWDLTLALPDGAQVPIALPGGSSTMESSNCSLQQFSIDQTGHGYLRTSSSRNLILADDVTLSDDESSLRIKGSWSFDSPDAPNLVLHSGKAVITPSHVELNHTSGSSGEYLATFPLVHDEWSLGPVYRESGAYSLRQVDTGVPPSSGHWIISTPRLQQTMPQRIHGNNIEVGVSRTPNSAALVIHLRPSLRADEIGRFNQQKLRADTGHGPIQDNLALIMCFGGKRATDSPRRLFEELQVQAPHVKVHWAVADASVPVPDGAVRTVIGSREWFEVLSTARLLINNNNFPFYFRKRPGQTYIQTWHGTPLKRLGNDVARTNFSLSYWNLMWREATYWDALLAQNDYAAHVLATCFGFNGPVIAQGYPRNDSLRSERSEQIRQETRARLGIPAGKTVILYAPTWRDDVRSASNNYELVTYLDFEQAQRELGDGYTILLRGHHNISGQRQTAENSFIVDVTEYPEVNDLYLAADMLVNDYSSVMFDFCVTRKPIVYLTPDIARYRDSTRGFYFDLESQAPGPLLSTSGQVIDAIGNIAEITERYSERYEAFVAKFAPHCDGHATERTMHELAKIPGFLSGRSK</sequence>
<evidence type="ECO:0000256" key="5">
    <source>
        <dbReference type="ARBA" id="ARBA00022944"/>
    </source>
</evidence>
<dbReference type="Gene3D" id="3.40.50.11820">
    <property type="match status" value="1"/>
</dbReference>
<dbReference type="InterPro" id="IPR043148">
    <property type="entry name" value="TagF_C"/>
</dbReference>
<keyword evidence="3" id="KW-1003">Cell membrane</keyword>
<dbReference type="InterPro" id="IPR051612">
    <property type="entry name" value="Teichoic_Acid_Biosynth"/>
</dbReference>
<organism evidence="7 8">
    <name type="scientific">Arthrobacter stackebrandtii</name>
    <dbReference type="NCBI Taxonomy" id="272161"/>
    <lineage>
        <taxon>Bacteria</taxon>
        <taxon>Bacillati</taxon>
        <taxon>Actinomycetota</taxon>
        <taxon>Actinomycetes</taxon>
        <taxon>Micrococcales</taxon>
        <taxon>Micrococcaceae</taxon>
        <taxon>Arthrobacter</taxon>
    </lineage>
</organism>
<comment type="caution">
    <text evidence="7">The sequence shown here is derived from an EMBL/GenBank/DDBJ whole genome shotgun (WGS) entry which is preliminary data.</text>
</comment>
<keyword evidence="4 7" id="KW-0808">Transferase</keyword>
<dbReference type="Proteomes" id="UP000711614">
    <property type="component" value="Unassembled WGS sequence"/>
</dbReference>
<dbReference type="RefSeq" id="WP_209681720.1">
    <property type="nucleotide sequence ID" value="NZ_JAGIOI010000001.1"/>
</dbReference>
<dbReference type="GO" id="GO:0047355">
    <property type="term" value="F:CDP-glycerol glycerophosphotransferase activity"/>
    <property type="evidence" value="ECO:0007669"/>
    <property type="project" value="UniProtKB-EC"/>
</dbReference>
<dbReference type="PANTHER" id="PTHR37316:SF3">
    <property type="entry name" value="TEICHOIC ACID GLYCEROL-PHOSPHATE TRANSFERASE"/>
    <property type="match status" value="1"/>
</dbReference>
<evidence type="ECO:0000256" key="4">
    <source>
        <dbReference type="ARBA" id="ARBA00022679"/>
    </source>
</evidence>
<dbReference type="Pfam" id="PF04464">
    <property type="entry name" value="Glyphos_transf"/>
    <property type="match status" value="1"/>
</dbReference>
<evidence type="ECO:0000313" key="7">
    <source>
        <dbReference type="EMBL" id="MBP2414054.1"/>
    </source>
</evidence>
<evidence type="ECO:0000256" key="3">
    <source>
        <dbReference type="ARBA" id="ARBA00022475"/>
    </source>
</evidence>
<comment type="subcellular location">
    <subcellularLocation>
        <location evidence="1">Cell membrane</location>
        <topology evidence="1">Peripheral membrane protein</topology>
    </subcellularLocation>
</comment>
<accession>A0ABS4YZ32</accession>
<gene>
    <name evidence="7" type="ORF">JOF48_002853</name>
</gene>
<reference evidence="7 8" key="1">
    <citation type="submission" date="2021-03" db="EMBL/GenBank/DDBJ databases">
        <title>Sequencing the genomes of 1000 actinobacteria strains.</title>
        <authorList>
            <person name="Klenk H.-P."/>
        </authorList>
    </citation>
    <scope>NUCLEOTIDE SEQUENCE [LARGE SCALE GENOMIC DNA]</scope>
    <source>
        <strain evidence="7 8">DSM 16005</strain>
    </source>
</reference>
<protein>
    <submittedName>
        <fullName evidence="7">CDP-glycerol glycerophosphotransferase</fullName>
        <ecNumber evidence="7">2.7.8.12</ecNumber>
    </submittedName>
</protein>
<proteinExistence type="inferred from homology"/>